<reference evidence="3 4" key="1">
    <citation type="submission" date="2016-11" db="EMBL/GenBank/DDBJ databases">
        <authorList>
            <person name="Jaros S."/>
            <person name="Januszkiewicz K."/>
            <person name="Wedrychowicz H."/>
        </authorList>
    </citation>
    <scope>NUCLEOTIDE SEQUENCE [LARGE SCALE GENOMIC DNA]</scope>
    <source>
        <strain evidence="3 4">DSM 18772</strain>
    </source>
</reference>
<dbReference type="RefSeq" id="WP_143183326.1">
    <property type="nucleotide sequence ID" value="NZ_FQYR01000003.1"/>
</dbReference>
<dbReference type="OrthoDB" id="9812389at2"/>
<name>A0A1M6IA27_9BACT</name>
<accession>A0A1M6IA27</accession>
<dbReference type="EMBL" id="FQYR01000003">
    <property type="protein sequence ID" value="SHJ31246.1"/>
    <property type="molecule type" value="Genomic_DNA"/>
</dbReference>
<keyword evidence="1" id="KW-0963">Cytoplasm</keyword>
<sequence>MQQTTDQIRNFLQFIALQFIKYPDEAQLKVAEVSDNHIRFRLVLNQNDVAILIGRNGFTASAIRNILKAAAVRDGIQATLQIVSHEEERQRMAAIEAGEIIEELPTDEDIAEQDDENLEEA</sequence>
<proteinExistence type="predicted"/>
<evidence type="ECO:0000313" key="4">
    <source>
        <dbReference type="Proteomes" id="UP000184510"/>
    </source>
</evidence>
<dbReference type="InterPro" id="IPR020627">
    <property type="entry name" value="KhpA"/>
</dbReference>
<evidence type="ECO:0008006" key="5">
    <source>
        <dbReference type="Google" id="ProtNLM"/>
    </source>
</evidence>
<dbReference type="Proteomes" id="UP000184510">
    <property type="component" value="Unassembled WGS sequence"/>
</dbReference>
<dbReference type="GO" id="GO:0003723">
    <property type="term" value="F:RNA binding"/>
    <property type="evidence" value="ECO:0007669"/>
    <property type="project" value="UniProtKB-KW"/>
</dbReference>
<dbReference type="PANTHER" id="PTHR34654">
    <property type="entry name" value="UPF0109 PROTEIN SCO5592"/>
    <property type="match status" value="1"/>
</dbReference>
<dbReference type="AlphaFoldDB" id="A0A1M6IA27"/>
<dbReference type="Pfam" id="PF13083">
    <property type="entry name" value="KH_KhpA-B"/>
    <property type="match status" value="1"/>
</dbReference>
<keyword evidence="2" id="KW-0694">RNA-binding</keyword>
<organism evidence="3 4">
    <name type="scientific">Rubritalea squalenifaciens DSM 18772</name>
    <dbReference type="NCBI Taxonomy" id="1123071"/>
    <lineage>
        <taxon>Bacteria</taxon>
        <taxon>Pseudomonadati</taxon>
        <taxon>Verrucomicrobiota</taxon>
        <taxon>Verrucomicrobiia</taxon>
        <taxon>Verrucomicrobiales</taxon>
        <taxon>Rubritaleaceae</taxon>
        <taxon>Rubritalea</taxon>
    </lineage>
</organism>
<keyword evidence="4" id="KW-1185">Reference proteome</keyword>
<dbReference type="InParanoid" id="A0A1M6IA27"/>
<protein>
    <recommendedName>
        <fullName evidence="5">KH domain-containing protein</fullName>
    </recommendedName>
</protein>
<dbReference type="PANTHER" id="PTHR34654:SF1">
    <property type="entry name" value="RNA-BINDING PROTEIN KHPA"/>
    <property type="match status" value="1"/>
</dbReference>
<evidence type="ECO:0000256" key="2">
    <source>
        <dbReference type="ARBA" id="ARBA00022884"/>
    </source>
</evidence>
<evidence type="ECO:0000256" key="1">
    <source>
        <dbReference type="ARBA" id="ARBA00022490"/>
    </source>
</evidence>
<dbReference type="STRING" id="1123071.SAMN02745181_1731"/>
<gene>
    <name evidence="3" type="ORF">SAMN02745181_1731</name>
</gene>
<evidence type="ECO:0000313" key="3">
    <source>
        <dbReference type="EMBL" id="SHJ31246.1"/>
    </source>
</evidence>